<dbReference type="AlphaFoldDB" id="A0A285CUW5"/>
<gene>
    <name evidence="6" type="ORF">SAMN05878503_10995</name>
</gene>
<evidence type="ECO:0000256" key="2">
    <source>
        <dbReference type="ARBA" id="ARBA00022801"/>
    </source>
</evidence>
<accession>A0A285CUW5</accession>
<dbReference type="GO" id="GO:0006508">
    <property type="term" value="P:proteolysis"/>
    <property type="evidence" value="ECO:0007669"/>
    <property type="project" value="UniProtKB-KW"/>
</dbReference>
<sequence>MNIRLEDLVVGLVAASLLMHPVAAETLRLGPAPQGKAADIGSLSRGEAVEREATALKWKLKPAAKVTAKAPSAPVLQAWMSPEIAGAWSLGFKGQGTTLTVVDDFSSKSVFSGNLGTGRKSLRHGEWTRLEATMIAPSATAVSHDFSSGRSVALASGGLNVVNLSYGMFAKAGYSASQIGWSAQERSLISHASGGAAVIAKAAGNDAVAIGRANRSGNVDYLNMALVGTPSTIFVGALDRNGTTTQKASLASYSNFAGSDPVVQNHFLSVGVRSDLTGLAGTSFAAPVVSGYAAVLGSKFTTATPAQISNRLLDTARTDTIQNYNAALHGRGEASIGRALAPASIQ</sequence>
<evidence type="ECO:0000256" key="4">
    <source>
        <dbReference type="PROSITE-ProRule" id="PRU01240"/>
    </source>
</evidence>
<keyword evidence="3 4" id="KW-0720">Serine protease</keyword>
<proteinExistence type="inferred from homology"/>
<evidence type="ECO:0000313" key="7">
    <source>
        <dbReference type="Proteomes" id="UP000219467"/>
    </source>
</evidence>
<dbReference type="RefSeq" id="WP_204840006.1">
    <property type="nucleotide sequence ID" value="NZ_OAOQ01000009.1"/>
</dbReference>
<dbReference type="GO" id="GO:0004252">
    <property type="term" value="F:serine-type endopeptidase activity"/>
    <property type="evidence" value="ECO:0007669"/>
    <property type="project" value="UniProtKB-UniRule"/>
</dbReference>
<feature type="active site" description="Charge relay system" evidence="4">
    <location>
        <position position="124"/>
    </location>
</feature>
<dbReference type="SUPFAM" id="SSF52743">
    <property type="entry name" value="Subtilisin-like"/>
    <property type="match status" value="1"/>
</dbReference>
<organism evidence="6 7">
    <name type="scientific">Cereibacter ovatus</name>
    <dbReference type="NCBI Taxonomy" id="439529"/>
    <lineage>
        <taxon>Bacteria</taxon>
        <taxon>Pseudomonadati</taxon>
        <taxon>Pseudomonadota</taxon>
        <taxon>Alphaproteobacteria</taxon>
        <taxon>Rhodobacterales</taxon>
        <taxon>Paracoccaceae</taxon>
        <taxon>Cereibacter</taxon>
    </lineage>
</organism>
<feature type="active site" description="Charge relay system" evidence="4">
    <location>
        <position position="283"/>
    </location>
</feature>
<dbReference type="Pfam" id="PF00082">
    <property type="entry name" value="Peptidase_S8"/>
    <property type="match status" value="1"/>
</dbReference>
<dbReference type="EMBL" id="OAOQ01000009">
    <property type="protein sequence ID" value="SNX71342.1"/>
    <property type="molecule type" value="Genomic_DNA"/>
</dbReference>
<evidence type="ECO:0000256" key="1">
    <source>
        <dbReference type="ARBA" id="ARBA00022670"/>
    </source>
</evidence>
<evidence type="ECO:0000259" key="5">
    <source>
        <dbReference type="Pfam" id="PF00082"/>
    </source>
</evidence>
<dbReference type="Gene3D" id="3.40.50.200">
    <property type="entry name" value="Peptidase S8/S53 domain"/>
    <property type="match status" value="1"/>
</dbReference>
<dbReference type="PROSITE" id="PS51892">
    <property type="entry name" value="SUBTILASE"/>
    <property type="match status" value="1"/>
</dbReference>
<evidence type="ECO:0000256" key="3">
    <source>
        <dbReference type="ARBA" id="ARBA00022825"/>
    </source>
</evidence>
<dbReference type="InterPro" id="IPR000209">
    <property type="entry name" value="Peptidase_S8/S53_dom"/>
</dbReference>
<keyword evidence="7" id="KW-1185">Reference proteome</keyword>
<dbReference type="PROSITE" id="PS00138">
    <property type="entry name" value="SUBTILASE_SER"/>
    <property type="match status" value="1"/>
</dbReference>
<dbReference type="InterPro" id="IPR036852">
    <property type="entry name" value="Peptidase_S8/S53_dom_sf"/>
</dbReference>
<comment type="similarity">
    <text evidence="4">Belongs to the peptidase S8 family.</text>
</comment>
<evidence type="ECO:0000313" key="6">
    <source>
        <dbReference type="EMBL" id="SNX71342.1"/>
    </source>
</evidence>
<feature type="domain" description="Peptidase S8/S53" evidence="5">
    <location>
        <begin position="156"/>
        <end position="320"/>
    </location>
</feature>
<keyword evidence="1 4" id="KW-0645">Protease</keyword>
<dbReference type="InterPro" id="IPR023828">
    <property type="entry name" value="Peptidase_S8_Ser-AS"/>
</dbReference>
<feature type="active site" description="Charge relay system" evidence="4">
    <location>
        <position position="103"/>
    </location>
</feature>
<keyword evidence="2 4" id="KW-0378">Hydrolase</keyword>
<protein>
    <submittedName>
        <fullName evidence="6">Subtilase family protein</fullName>
    </submittedName>
</protein>
<dbReference type="Proteomes" id="UP000219467">
    <property type="component" value="Unassembled WGS sequence"/>
</dbReference>
<reference evidence="7" key="1">
    <citation type="submission" date="2017-08" db="EMBL/GenBank/DDBJ databases">
        <authorList>
            <person name="Varghese N."/>
            <person name="Submissions S."/>
        </authorList>
    </citation>
    <scope>NUCLEOTIDE SEQUENCE [LARGE SCALE GENOMIC DNA]</scope>
    <source>
        <strain evidence="7">JA234</strain>
    </source>
</reference>
<name>A0A285CUW5_9RHOB</name>